<feature type="compositionally biased region" description="Polar residues" evidence="1">
    <location>
        <begin position="90"/>
        <end position="99"/>
    </location>
</feature>
<organism evidence="2 3">
    <name type="scientific">Liparis tanakae</name>
    <name type="common">Tanaka's snailfish</name>
    <dbReference type="NCBI Taxonomy" id="230148"/>
    <lineage>
        <taxon>Eukaryota</taxon>
        <taxon>Metazoa</taxon>
        <taxon>Chordata</taxon>
        <taxon>Craniata</taxon>
        <taxon>Vertebrata</taxon>
        <taxon>Euteleostomi</taxon>
        <taxon>Actinopterygii</taxon>
        <taxon>Neopterygii</taxon>
        <taxon>Teleostei</taxon>
        <taxon>Neoteleostei</taxon>
        <taxon>Acanthomorphata</taxon>
        <taxon>Eupercaria</taxon>
        <taxon>Perciformes</taxon>
        <taxon>Cottioidei</taxon>
        <taxon>Cottales</taxon>
        <taxon>Liparidae</taxon>
        <taxon>Liparis</taxon>
    </lineage>
</organism>
<evidence type="ECO:0000313" key="3">
    <source>
        <dbReference type="Proteomes" id="UP000314294"/>
    </source>
</evidence>
<evidence type="ECO:0000256" key="1">
    <source>
        <dbReference type="SAM" id="MobiDB-lite"/>
    </source>
</evidence>
<evidence type="ECO:0000313" key="2">
    <source>
        <dbReference type="EMBL" id="TNN45517.1"/>
    </source>
</evidence>
<name>A0A4Z2FWA2_9TELE</name>
<feature type="region of interest" description="Disordered" evidence="1">
    <location>
        <begin position="79"/>
        <end position="104"/>
    </location>
</feature>
<keyword evidence="3" id="KW-1185">Reference proteome</keyword>
<dbReference type="Proteomes" id="UP000314294">
    <property type="component" value="Unassembled WGS sequence"/>
</dbReference>
<sequence length="166" mass="18595">MTLLAKDALLSVAKPRSPIFTEPVGPVMKMLSHFRSLWMMGGALVCRKWRPLRICRHHERSTLIFITLKRFRYLRSRETQRRGEEGAAGSNPSSFSTAVEKSDSTPLKWLLSASKKGLNNHARIHRRASIQDAAGLSADNDSRECVNTPVKRGEGRGRRPAGDTQT</sequence>
<accession>A0A4Z2FWA2</accession>
<gene>
    <name evidence="2" type="ORF">EYF80_044301</name>
</gene>
<proteinExistence type="predicted"/>
<dbReference type="EMBL" id="SRLO01000843">
    <property type="protein sequence ID" value="TNN45517.1"/>
    <property type="molecule type" value="Genomic_DNA"/>
</dbReference>
<feature type="region of interest" description="Disordered" evidence="1">
    <location>
        <begin position="131"/>
        <end position="166"/>
    </location>
</feature>
<reference evidence="2 3" key="1">
    <citation type="submission" date="2019-03" db="EMBL/GenBank/DDBJ databases">
        <title>First draft genome of Liparis tanakae, snailfish: a comprehensive survey of snailfish specific genes.</title>
        <authorList>
            <person name="Kim W."/>
            <person name="Song I."/>
            <person name="Jeong J.-H."/>
            <person name="Kim D."/>
            <person name="Kim S."/>
            <person name="Ryu S."/>
            <person name="Song J.Y."/>
            <person name="Lee S.K."/>
        </authorList>
    </citation>
    <scope>NUCLEOTIDE SEQUENCE [LARGE SCALE GENOMIC DNA]</scope>
    <source>
        <tissue evidence="2">Muscle</tissue>
    </source>
</reference>
<feature type="compositionally biased region" description="Basic and acidic residues" evidence="1">
    <location>
        <begin position="151"/>
        <end position="166"/>
    </location>
</feature>
<dbReference type="AlphaFoldDB" id="A0A4Z2FWA2"/>
<comment type="caution">
    <text evidence="2">The sequence shown here is derived from an EMBL/GenBank/DDBJ whole genome shotgun (WGS) entry which is preliminary data.</text>
</comment>
<protein>
    <submittedName>
        <fullName evidence="2">Uncharacterized protein</fullName>
    </submittedName>
</protein>